<dbReference type="GO" id="GO:0016301">
    <property type="term" value="F:kinase activity"/>
    <property type="evidence" value="ECO:0007669"/>
    <property type="project" value="UniProtKB-KW"/>
</dbReference>
<comment type="caution">
    <text evidence="7">The sequence shown here is derived from an EMBL/GenBank/DDBJ whole genome shotgun (WGS) entry which is preliminary data.</text>
</comment>
<comment type="similarity">
    <text evidence="1">Belongs to the carbohydrate kinase PfkB family.</text>
</comment>
<evidence type="ECO:0000256" key="5">
    <source>
        <dbReference type="ARBA" id="ARBA00022840"/>
    </source>
</evidence>
<evidence type="ECO:0000313" key="7">
    <source>
        <dbReference type="EMBL" id="PXY27718.1"/>
    </source>
</evidence>
<dbReference type="GO" id="GO:0005524">
    <property type="term" value="F:ATP binding"/>
    <property type="evidence" value="ECO:0007669"/>
    <property type="project" value="UniProtKB-KW"/>
</dbReference>
<accession>A0A2V4B2T8</accession>
<dbReference type="Gene3D" id="3.40.1190.20">
    <property type="match status" value="1"/>
</dbReference>
<dbReference type="PROSITE" id="PS00584">
    <property type="entry name" value="PFKB_KINASES_2"/>
    <property type="match status" value="1"/>
</dbReference>
<evidence type="ECO:0000256" key="2">
    <source>
        <dbReference type="ARBA" id="ARBA00022679"/>
    </source>
</evidence>
<feature type="domain" description="Carbohydrate kinase PfkB" evidence="6">
    <location>
        <begin position="16"/>
        <end position="313"/>
    </location>
</feature>
<keyword evidence="3" id="KW-0547">Nucleotide-binding</keyword>
<dbReference type="InterPro" id="IPR029056">
    <property type="entry name" value="Ribokinase-like"/>
</dbReference>
<dbReference type="InterPro" id="IPR050306">
    <property type="entry name" value="PfkB_Carbo_kinase"/>
</dbReference>
<keyword evidence="2" id="KW-0808">Transferase</keyword>
<sequence>MPEGGGVNEPDHALDAVTFGEVMAMFVAGQAGPLEQVEQYRRALAGAEYNVAVGLARLGHRTGWIGRVGDDPFGHYALAELARHGIDASLVTVDPAAPTAFQIKSSAPGGEPRVVYFRAHSAGSRLAPSAAADARVAGARHLHATGIPLALSAELRAFAHRAVTVARGVGATVSVDPNLRPALWPDRRTMVRAVNDLALRADWVLPGVAEGEVLTGRREPEGIAAWYLERGVRLVAVKRGAQGAELYTADGERWSCPPFAVEAVDTVGAGDGFAAGLISASLDGEPREAWLARASAVGALATTSTGDQDGLPDRAALAALVGEGVPR</sequence>
<name>A0A2V4B2T8_9PSEU</name>
<reference evidence="7 8" key="1">
    <citation type="submission" date="2016-07" db="EMBL/GenBank/DDBJ databases">
        <title>Draft genome sequence of Prauserella muralis DSM 45305, isolated from a mould-covered wall in an indoor environment.</title>
        <authorList>
            <person name="Ruckert C."/>
            <person name="Albersmeier A."/>
            <person name="Jiang C.-L."/>
            <person name="Jiang Y."/>
            <person name="Kalinowski J."/>
            <person name="Schneider O."/>
            <person name="Winkler A."/>
            <person name="Zotchev S.B."/>
        </authorList>
    </citation>
    <scope>NUCLEOTIDE SEQUENCE [LARGE SCALE GENOMIC DNA]</scope>
    <source>
        <strain evidence="7 8">DSM 45305</strain>
    </source>
</reference>
<dbReference type="OrthoDB" id="9808601at2"/>
<evidence type="ECO:0000256" key="1">
    <source>
        <dbReference type="ARBA" id="ARBA00010688"/>
    </source>
</evidence>
<evidence type="ECO:0000259" key="6">
    <source>
        <dbReference type="Pfam" id="PF00294"/>
    </source>
</evidence>
<dbReference type="Pfam" id="PF00294">
    <property type="entry name" value="PfkB"/>
    <property type="match status" value="1"/>
</dbReference>
<evidence type="ECO:0000256" key="3">
    <source>
        <dbReference type="ARBA" id="ARBA00022741"/>
    </source>
</evidence>
<keyword evidence="8" id="KW-1185">Reference proteome</keyword>
<dbReference type="PANTHER" id="PTHR43085:SF1">
    <property type="entry name" value="PSEUDOURIDINE KINASE-RELATED"/>
    <property type="match status" value="1"/>
</dbReference>
<dbReference type="SUPFAM" id="SSF53613">
    <property type="entry name" value="Ribokinase-like"/>
    <property type="match status" value="1"/>
</dbReference>
<dbReference type="PANTHER" id="PTHR43085">
    <property type="entry name" value="HEXOKINASE FAMILY MEMBER"/>
    <property type="match status" value="1"/>
</dbReference>
<evidence type="ECO:0000313" key="8">
    <source>
        <dbReference type="Proteomes" id="UP000249915"/>
    </source>
</evidence>
<dbReference type="InterPro" id="IPR002173">
    <property type="entry name" value="Carboh/pur_kinase_PfkB_CS"/>
</dbReference>
<protein>
    <submittedName>
        <fullName evidence="7">2-dehydro-3-deoxygluconokinase</fullName>
    </submittedName>
</protein>
<gene>
    <name evidence="7" type="ORF">BAY60_15130</name>
</gene>
<proteinExistence type="inferred from homology"/>
<organism evidence="7 8">
    <name type="scientific">Prauserella muralis</name>
    <dbReference type="NCBI Taxonomy" id="588067"/>
    <lineage>
        <taxon>Bacteria</taxon>
        <taxon>Bacillati</taxon>
        <taxon>Actinomycetota</taxon>
        <taxon>Actinomycetes</taxon>
        <taxon>Pseudonocardiales</taxon>
        <taxon>Pseudonocardiaceae</taxon>
        <taxon>Prauserella</taxon>
    </lineage>
</organism>
<evidence type="ECO:0000256" key="4">
    <source>
        <dbReference type="ARBA" id="ARBA00022777"/>
    </source>
</evidence>
<dbReference type="InterPro" id="IPR011611">
    <property type="entry name" value="PfkB_dom"/>
</dbReference>
<keyword evidence="4 7" id="KW-0418">Kinase</keyword>
<dbReference type="Proteomes" id="UP000249915">
    <property type="component" value="Unassembled WGS sequence"/>
</dbReference>
<dbReference type="EMBL" id="MASW01000002">
    <property type="protein sequence ID" value="PXY27718.1"/>
    <property type="molecule type" value="Genomic_DNA"/>
</dbReference>
<keyword evidence="5" id="KW-0067">ATP-binding</keyword>
<dbReference type="CDD" id="cd01166">
    <property type="entry name" value="KdgK"/>
    <property type="match status" value="1"/>
</dbReference>
<dbReference type="AlphaFoldDB" id="A0A2V4B2T8"/>